<accession>A0A1I7RPZ5</accession>
<dbReference type="eggNOG" id="KOG3331">
    <property type="taxonomic scope" value="Eukaryota"/>
</dbReference>
<protein>
    <recommendedName>
        <fullName evidence="6">Large ribosomal subunit protein uL29m</fullName>
    </recommendedName>
</protein>
<dbReference type="EMBL" id="CAJFCV020000002">
    <property type="protein sequence ID" value="CAG9096879.1"/>
    <property type="molecule type" value="Genomic_DNA"/>
</dbReference>
<keyword evidence="4" id="KW-0496">Mitochondrion</keyword>
<proteinExistence type="inferred from homology"/>
<sequence>MLKVLQRATNLQWSLRPMSMTSRLMGEDVSVPDPDKNGEAPKTFNVLFEFLDKKETFGSEELRPKERPGRSWSLDELRLKSNQDLHKLWYVLLKERNVLLTMRAAHEKRGLYYQNPERLDRIKESMENLEEIVHERNDAVLRLETGDSASPRLRRVTSPVGFTYEKPVEEHLEPFEVSNSKEYEIPDLSHEQRLTQKLWHEKQEMKRRIKEYDEYWKQEWDDDKEKFRRGLRVHYKHVDHLPENVARKRAEEREQTIERYF</sequence>
<evidence type="ECO:0000313" key="8">
    <source>
        <dbReference type="Proteomes" id="UP000095284"/>
    </source>
</evidence>
<keyword evidence="3" id="KW-0689">Ribosomal protein</keyword>
<dbReference type="WBParaSite" id="BXY_0278600.1">
    <property type="protein sequence ID" value="BXY_0278600.1"/>
    <property type="gene ID" value="BXY_0278600"/>
</dbReference>
<comment type="similarity">
    <text evidence="2">Belongs to the universal ribosomal protein uL29 family.</text>
</comment>
<dbReference type="GO" id="GO:0005762">
    <property type="term" value="C:mitochondrial large ribosomal subunit"/>
    <property type="evidence" value="ECO:0007669"/>
    <property type="project" value="TreeGrafter"/>
</dbReference>
<dbReference type="GO" id="GO:0032543">
    <property type="term" value="P:mitochondrial translation"/>
    <property type="evidence" value="ECO:0007669"/>
    <property type="project" value="TreeGrafter"/>
</dbReference>
<evidence type="ECO:0000313" key="7">
    <source>
        <dbReference type="EMBL" id="CAD5215263.1"/>
    </source>
</evidence>
<dbReference type="AlphaFoldDB" id="A0A1I7RPZ5"/>
<dbReference type="PANTHER" id="PTHR21183">
    <property type="entry name" value="RIBOSOMAL PROTEIN L47, MITOCHONDRIAL-RELATED"/>
    <property type="match status" value="1"/>
</dbReference>
<dbReference type="GO" id="GO:0003735">
    <property type="term" value="F:structural constituent of ribosome"/>
    <property type="evidence" value="ECO:0007669"/>
    <property type="project" value="InterPro"/>
</dbReference>
<keyword evidence="5" id="KW-0687">Ribonucleoprotein</keyword>
<dbReference type="InterPro" id="IPR038340">
    <property type="entry name" value="MRP-L47_sf"/>
</dbReference>
<reference evidence="10" key="1">
    <citation type="submission" date="2016-11" db="UniProtKB">
        <authorList>
            <consortium name="WormBaseParasite"/>
        </authorList>
    </citation>
    <scope>IDENTIFICATION</scope>
</reference>
<dbReference type="SMR" id="A0A1I7RPZ5"/>
<dbReference type="PANTHER" id="PTHR21183:SF18">
    <property type="entry name" value="LARGE RIBOSOMAL SUBUNIT PROTEIN UL29M"/>
    <property type="match status" value="1"/>
</dbReference>
<evidence type="ECO:0000313" key="9">
    <source>
        <dbReference type="Proteomes" id="UP000659654"/>
    </source>
</evidence>
<evidence type="ECO:0000256" key="5">
    <source>
        <dbReference type="ARBA" id="ARBA00023274"/>
    </source>
</evidence>
<organism evidence="8 10">
    <name type="scientific">Bursaphelenchus xylophilus</name>
    <name type="common">Pinewood nematode worm</name>
    <name type="synonym">Aphelenchoides xylophilus</name>
    <dbReference type="NCBI Taxonomy" id="6326"/>
    <lineage>
        <taxon>Eukaryota</taxon>
        <taxon>Metazoa</taxon>
        <taxon>Ecdysozoa</taxon>
        <taxon>Nematoda</taxon>
        <taxon>Chromadorea</taxon>
        <taxon>Rhabditida</taxon>
        <taxon>Tylenchina</taxon>
        <taxon>Tylenchomorpha</taxon>
        <taxon>Aphelenchoidea</taxon>
        <taxon>Aphelenchoididae</taxon>
        <taxon>Bursaphelenchus</taxon>
    </lineage>
</organism>
<dbReference type="Proteomes" id="UP000582659">
    <property type="component" value="Unassembled WGS sequence"/>
</dbReference>
<dbReference type="Gene3D" id="6.10.330.20">
    <property type="match status" value="1"/>
</dbReference>
<gene>
    <name evidence="7" type="ORF">BXYJ_LOCUS3942</name>
</gene>
<dbReference type="InterPro" id="IPR010729">
    <property type="entry name" value="Ribosomal_uL29_mit"/>
</dbReference>
<dbReference type="Proteomes" id="UP000095284">
    <property type="component" value="Unplaced"/>
</dbReference>
<evidence type="ECO:0000256" key="6">
    <source>
        <dbReference type="ARBA" id="ARBA00035289"/>
    </source>
</evidence>
<dbReference type="Pfam" id="PF06984">
    <property type="entry name" value="MRP-L47"/>
    <property type="match status" value="1"/>
</dbReference>
<dbReference type="Proteomes" id="UP000659654">
    <property type="component" value="Unassembled WGS sequence"/>
</dbReference>
<evidence type="ECO:0000256" key="4">
    <source>
        <dbReference type="ARBA" id="ARBA00023128"/>
    </source>
</evidence>
<evidence type="ECO:0000313" key="10">
    <source>
        <dbReference type="WBParaSite" id="BXY_0278600.1"/>
    </source>
</evidence>
<dbReference type="OrthoDB" id="270763at2759"/>
<dbReference type="EMBL" id="CAJFDI010000002">
    <property type="protein sequence ID" value="CAD5215263.1"/>
    <property type="molecule type" value="Genomic_DNA"/>
</dbReference>
<evidence type="ECO:0000256" key="3">
    <source>
        <dbReference type="ARBA" id="ARBA00022980"/>
    </source>
</evidence>
<reference evidence="7" key="2">
    <citation type="submission" date="2020-09" db="EMBL/GenBank/DDBJ databases">
        <authorList>
            <person name="Kikuchi T."/>
        </authorList>
    </citation>
    <scope>NUCLEOTIDE SEQUENCE</scope>
    <source>
        <strain evidence="7">Ka4C1</strain>
    </source>
</reference>
<keyword evidence="9" id="KW-1185">Reference proteome</keyword>
<evidence type="ECO:0000256" key="2">
    <source>
        <dbReference type="ARBA" id="ARBA00009254"/>
    </source>
</evidence>
<name>A0A1I7RPZ5_BURXY</name>
<evidence type="ECO:0000256" key="1">
    <source>
        <dbReference type="ARBA" id="ARBA00004173"/>
    </source>
</evidence>
<comment type="subcellular location">
    <subcellularLocation>
        <location evidence="1">Mitochondrion</location>
    </subcellularLocation>
</comment>